<dbReference type="AlphaFoldDB" id="A0A8S1S520"/>
<proteinExistence type="predicted"/>
<dbReference type="OMA" id="GSIFDCK"/>
<feature type="region of interest" description="Disordered" evidence="1">
    <location>
        <begin position="138"/>
        <end position="174"/>
    </location>
</feature>
<reference evidence="2" key="1">
    <citation type="submission" date="2021-01" db="EMBL/GenBank/DDBJ databases">
        <authorList>
            <consortium name="Genoscope - CEA"/>
            <person name="William W."/>
        </authorList>
    </citation>
    <scope>NUCLEOTIDE SEQUENCE</scope>
</reference>
<feature type="compositionally biased region" description="Polar residues" evidence="1">
    <location>
        <begin position="142"/>
        <end position="153"/>
    </location>
</feature>
<name>A0A8S1S520_PAROT</name>
<evidence type="ECO:0000313" key="2">
    <source>
        <dbReference type="EMBL" id="CAD8134129.1"/>
    </source>
</evidence>
<feature type="compositionally biased region" description="Polar residues" evidence="1">
    <location>
        <begin position="165"/>
        <end position="174"/>
    </location>
</feature>
<dbReference type="OrthoDB" id="300018at2759"/>
<keyword evidence="3" id="KW-1185">Reference proteome</keyword>
<evidence type="ECO:0000313" key="3">
    <source>
        <dbReference type="Proteomes" id="UP000683925"/>
    </source>
</evidence>
<gene>
    <name evidence="2" type="ORF">POCTA_138.1.T0050275</name>
</gene>
<comment type="caution">
    <text evidence="2">The sequence shown here is derived from an EMBL/GenBank/DDBJ whole genome shotgun (WGS) entry which is preliminary data.</text>
</comment>
<sequence length="174" mass="20664">MQIKLRNYHYNGSIFDCKIPQFKIRKSNQVQKKLKTSPQKHYYEKSAESSFIKTNENEKIKIINLSLDVQNQNYSYKKPILQSCSINEEVFINPQKPLKIIHRFIPQQFKDQEKMLLLDRIMIGQQFRRFSERLNDSHRSKANSFLKQQQSKPISKDLDIKPKGWTNSSSQSLL</sequence>
<organism evidence="2 3">
    <name type="scientific">Paramecium octaurelia</name>
    <dbReference type="NCBI Taxonomy" id="43137"/>
    <lineage>
        <taxon>Eukaryota</taxon>
        <taxon>Sar</taxon>
        <taxon>Alveolata</taxon>
        <taxon>Ciliophora</taxon>
        <taxon>Intramacronucleata</taxon>
        <taxon>Oligohymenophorea</taxon>
        <taxon>Peniculida</taxon>
        <taxon>Parameciidae</taxon>
        <taxon>Paramecium</taxon>
    </lineage>
</organism>
<accession>A0A8S1S520</accession>
<dbReference type="EMBL" id="CAJJDP010000004">
    <property type="protein sequence ID" value="CAD8134129.1"/>
    <property type="molecule type" value="Genomic_DNA"/>
</dbReference>
<protein>
    <submittedName>
        <fullName evidence="2">Uncharacterized protein</fullName>
    </submittedName>
</protein>
<dbReference type="Proteomes" id="UP000683925">
    <property type="component" value="Unassembled WGS sequence"/>
</dbReference>
<evidence type="ECO:0000256" key="1">
    <source>
        <dbReference type="SAM" id="MobiDB-lite"/>
    </source>
</evidence>